<evidence type="ECO:0000256" key="7">
    <source>
        <dbReference type="ARBA" id="ARBA00023136"/>
    </source>
</evidence>
<reference evidence="9 10" key="1">
    <citation type="journal article" date="2013" name="PLoS ONE">
        <title>Poles Apart: Arctic and Antarctic Octadecabacter strains Share High Genome Plasticity and a New Type of Xanthorhodopsin.</title>
        <authorList>
            <person name="Vollmers J."/>
            <person name="Voget S."/>
            <person name="Dietrich S."/>
            <person name="Gollnow K."/>
            <person name="Smits M."/>
            <person name="Meyer K."/>
            <person name="Brinkhoff T."/>
            <person name="Simon M."/>
            <person name="Daniel R."/>
        </authorList>
    </citation>
    <scope>NUCLEOTIDE SEQUENCE [LARGE SCALE GENOMIC DNA]</scope>
    <source>
        <strain evidence="9 10">238</strain>
    </source>
</reference>
<keyword evidence="5 8" id="KW-0812">Transmembrane</keyword>
<keyword evidence="6 8" id="KW-1133">Transmembrane helix</keyword>
<feature type="transmembrane region" description="Helical" evidence="8">
    <location>
        <begin position="67"/>
        <end position="88"/>
    </location>
</feature>
<evidence type="ECO:0000256" key="6">
    <source>
        <dbReference type="ARBA" id="ARBA00022989"/>
    </source>
</evidence>
<dbReference type="RefSeq" id="WP_015495753.1">
    <property type="nucleotide sequence ID" value="NC_020908.1"/>
</dbReference>
<evidence type="ECO:0000256" key="5">
    <source>
        <dbReference type="ARBA" id="ARBA00022692"/>
    </source>
</evidence>
<dbReference type="GO" id="GO:0005886">
    <property type="term" value="C:plasma membrane"/>
    <property type="evidence" value="ECO:0007669"/>
    <property type="project" value="UniProtKB-SubCell"/>
</dbReference>
<dbReference type="Gene3D" id="1.20.1530.20">
    <property type="match status" value="2"/>
</dbReference>
<feature type="transmembrane region" description="Helical" evidence="8">
    <location>
        <begin position="6"/>
        <end position="26"/>
    </location>
</feature>
<dbReference type="InterPro" id="IPR004776">
    <property type="entry name" value="Mem_transp_PIN-like"/>
</dbReference>
<evidence type="ECO:0000256" key="1">
    <source>
        <dbReference type="ARBA" id="ARBA00004651"/>
    </source>
</evidence>
<keyword evidence="10" id="KW-1185">Reference proteome</keyword>
<feature type="transmembrane region" description="Helical" evidence="8">
    <location>
        <begin position="199"/>
        <end position="217"/>
    </location>
</feature>
<dbReference type="KEGG" id="oar:OA238_c26430"/>
<dbReference type="GO" id="GO:0055085">
    <property type="term" value="P:transmembrane transport"/>
    <property type="evidence" value="ECO:0007669"/>
    <property type="project" value="InterPro"/>
</dbReference>
<feature type="transmembrane region" description="Helical" evidence="8">
    <location>
        <begin position="95"/>
        <end position="114"/>
    </location>
</feature>
<dbReference type="OrthoDB" id="9810457at2"/>
<evidence type="ECO:0000256" key="3">
    <source>
        <dbReference type="ARBA" id="ARBA00022448"/>
    </source>
</evidence>
<feature type="transmembrane region" description="Helical" evidence="8">
    <location>
        <begin position="256"/>
        <end position="276"/>
    </location>
</feature>
<organism evidence="9 10">
    <name type="scientific">Octadecabacter arcticus 238</name>
    <dbReference type="NCBI Taxonomy" id="391616"/>
    <lineage>
        <taxon>Bacteria</taxon>
        <taxon>Pseudomonadati</taxon>
        <taxon>Pseudomonadota</taxon>
        <taxon>Alphaproteobacteria</taxon>
        <taxon>Rhodobacterales</taxon>
        <taxon>Roseobacteraceae</taxon>
        <taxon>Octadecabacter</taxon>
    </lineage>
</organism>
<keyword evidence="3" id="KW-0813">Transport</keyword>
<evidence type="ECO:0000313" key="9">
    <source>
        <dbReference type="EMBL" id="AGI72687.1"/>
    </source>
</evidence>
<feature type="transmembrane region" description="Helical" evidence="8">
    <location>
        <begin position="167"/>
        <end position="187"/>
    </location>
</feature>
<dbReference type="AlphaFoldDB" id="M9RKG1"/>
<feature type="transmembrane region" description="Helical" evidence="8">
    <location>
        <begin position="229"/>
        <end position="250"/>
    </location>
</feature>
<protein>
    <submittedName>
        <fullName evidence="9">Membrane transport protein</fullName>
    </submittedName>
</protein>
<evidence type="ECO:0000256" key="4">
    <source>
        <dbReference type="ARBA" id="ARBA00022475"/>
    </source>
</evidence>
<dbReference type="EMBL" id="CP003742">
    <property type="protein sequence ID" value="AGI72687.1"/>
    <property type="molecule type" value="Genomic_DNA"/>
</dbReference>
<sequence length="309" mass="32982">MSNIFTIVLPVFIVMGFGYLAVWRGLFADSTVDGLMKFAQNFAIPCLLFRAISTLDLQQNFDLPLLFSFYSGVVGAFAVGLLGARYLFGRPWEDCVAISFCCLFSNTLLLGLPITERAYGADALLGNYAIIAFHAPFGYALGITAMELVRAQGTPLRHIPVKVGKAMFSNALVLGIALGFVVNLGHIPLPVVFTDAVDLMVRAALPAALFGLGGVLYRYRPEGDMRTILFVCAVSLGLYPAIVWTLGSASDLSTEAFRSAVLTASVAPGINAYVFANMYGVAKRVVASAVLVGTGLSILTTALWLGMLP</sequence>
<gene>
    <name evidence="9" type="ORF">OA238_c26430</name>
</gene>
<dbReference type="PANTHER" id="PTHR36838:SF3">
    <property type="entry name" value="TRANSPORTER AUXIN EFFLUX CARRIER EC FAMILY"/>
    <property type="match status" value="1"/>
</dbReference>
<evidence type="ECO:0000256" key="8">
    <source>
        <dbReference type="SAM" id="Phobius"/>
    </source>
</evidence>
<dbReference type="Pfam" id="PF03547">
    <property type="entry name" value="Mem_trans"/>
    <property type="match status" value="1"/>
</dbReference>
<name>M9RKG1_9RHOB</name>
<evidence type="ECO:0000313" key="10">
    <source>
        <dbReference type="Proteomes" id="UP000004688"/>
    </source>
</evidence>
<accession>M9RKG1</accession>
<keyword evidence="7 8" id="KW-0472">Membrane</keyword>
<dbReference type="HOGENOM" id="CLU_056175_2_1_5"/>
<feature type="transmembrane region" description="Helical" evidence="8">
    <location>
        <begin position="126"/>
        <end position="146"/>
    </location>
</feature>
<dbReference type="STRING" id="391616.OA238_c26430"/>
<dbReference type="InterPro" id="IPR038770">
    <property type="entry name" value="Na+/solute_symporter_sf"/>
</dbReference>
<comment type="similarity">
    <text evidence="2">Belongs to the auxin efflux carrier (TC 2.A.69) family.</text>
</comment>
<dbReference type="Proteomes" id="UP000004688">
    <property type="component" value="Chromosome"/>
</dbReference>
<comment type="subcellular location">
    <subcellularLocation>
        <location evidence="1">Cell membrane</location>
        <topology evidence="1">Multi-pass membrane protein</topology>
    </subcellularLocation>
</comment>
<dbReference type="PANTHER" id="PTHR36838">
    <property type="entry name" value="AUXIN EFFLUX CARRIER FAMILY PROTEIN"/>
    <property type="match status" value="1"/>
</dbReference>
<evidence type="ECO:0000256" key="2">
    <source>
        <dbReference type="ARBA" id="ARBA00010145"/>
    </source>
</evidence>
<proteinExistence type="inferred from homology"/>
<keyword evidence="4" id="KW-1003">Cell membrane</keyword>
<dbReference type="eggNOG" id="COG0679">
    <property type="taxonomic scope" value="Bacteria"/>
</dbReference>
<feature type="transmembrane region" description="Helical" evidence="8">
    <location>
        <begin position="285"/>
        <end position="307"/>
    </location>
</feature>